<proteinExistence type="predicted"/>
<name>A0A1L9P327_ASPVE</name>
<dbReference type="STRING" id="1036611.A0A1L9P327"/>
<gene>
    <name evidence="2" type="ORF">ASPVEDRAFT_208268</name>
</gene>
<sequence>MRGLERCQLKYEWLPRGGGSSGVLFSRLGSVTPVTFSSSAITHNTMNADFVFINVQKPRDALKLAKDSRIRAHVTRRQWKQTEQRSQEAVEKVLKKAKRQAQDKDLLKPESKKKTEKSDKVDKVDKPDKLKLERGQQGRVAGALIKYDPPHSSPAQSVPVSFWALPIDRPFGGLRGDPFRSYPVAWRPFLPQLVDHYIPELDQPGNRGLLRTDWFPLVMSDPSLFQVIVLLAASNFASVQDSTDMKLHLLGLRCDAVQAVNDTLELQPSAVSDALIGAIAKMASYEAMYGNVENYAVHMKGLQRAVELRGGLYSLGLGGLLRRIVIWIDRNGAFLNGSTLYFPGESFAPGQPLPDPNPGHFLGAQ</sequence>
<accession>A0A1L9P327</accession>
<dbReference type="OrthoDB" id="4159781at2759"/>
<dbReference type="PANTHER" id="PTHR37540">
    <property type="entry name" value="TRANSCRIPTION FACTOR (ACR-2), PUTATIVE-RELATED-RELATED"/>
    <property type="match status" value="1"/>
</dbReference>
<feature type="region of interest" description="Disordered" evidence="1">
    <location>
        <begin position="75"/>
        <end position="135"/>
    </location>
</feature>
<evidence type="ECO:0000313" key="3">
    <source>
        <dbReference type="Proteomes" id="UP000184073"/>
    </source>
</evidence>
<dbReference type="GeneID" id="63724957"/>
<dbReference type="VEuPathDB" id="FungiDB:ASPVEDRAFT_208268"/>
<dbReference type="Proteomes" id="UP000184073">
    <property type="component" value="Unassembled WGS sequence"/>
</dbReference>
<dbReference type="AlphaFoldDB" id="A0A1L9P327"/>
<evidence type="ECO:0000313" key="2">
    <source>
        <dbReference type="EMBL" id="OJI95896.1"/>
    </source>
</evidence>
<dbReference type="Pfam" id="PF11951">
    <property type="entry name" value="Fungal_trans_2"/>
    <property type="match status" value="1"/>
</dbReference>
<reference evidence="3" key="1">
    <citation type="journal article" date="2017" name="Genome Biol.">
        <title>Comparative genomics reveals high biological diversity and specific adaptations in the industrially and medically important fungal genus Aspergillus.</title>
        <authorList>
            <person name="de Vries R.P."/>
            <person name="Riley R."/>
            <person name="Wiebenga A."/>
            <person name="Aguilar-Osorio G."/>
            <person name="Amillis S."/>
            <person name="Uchima C.A."/>
            <person name="Anderluh G."/>
            <person name="Asadollahi M."/>
            <person name="Askin M."/>
            <person name="Barry K."/>
            <person name="Battaglia E."/>
            <person name="Bayram O."/>
            <person name="Benocci T."/>
            <person name="Braus-Stromeyer S.A."/>
            <person name="Caldana C."/>
            <person name="Canovas D."/>
            <person name="Cerqueira G.C."/>
            <person name="Chen F."/>
            <person name="Chen W."/>
            <person name="Choi C."/>
            <person name="Clum A."/>
            <person name="Dos Santos R.A."/>
            <person name="Damasio A.R."/>
            <person name="Diallinas G."/>
            <person name="Emri T."/>
            <person name="Fekete E."/>
            <person name="Flipphi M."/>
            <person name="Freyberg S."/>
            <person name="Gallo A."/>
            <person name="Gournas C."/>
            <person name="Habgood R."/>
            <person name="Hainaut M."/>
            <person name="Harispe M.L."/>
            <person name="Henrissat B."/>
            <person name="Hilden K.S."/>
            <person name="Hope R."/>
            <person name="Hossain A."/>
            <person name="Karabika E."/>
            <person name="Karaffa L."/>
            <person name="Karanyi Z."/>
            <person name="Krasevec N."/>
            <person name="Kuo A."/>
            <person name="Kusch H."/>
            <person name="LaButti K."/>
            <person name="Lagendijk E.L."/>
            <person name="Lapidus A."/>
            <person name="Levasseur A."/>
            <person name="Lindquist E."/>
            <person name="Lipzen A."/>
            <person name="Logrieco A.F."/>
            <person name="MacCabe A."/>
            <person name="Maekelae M.R."/>
            <person name="Malavazi I."/>
            <person name="Melin P."/>
            <person name="Meyer V."/>
            <person name="Mielnichuk N."/>
            <person name="Miskei M."/>
            <person name="Molnar A.P."/>
            <person name="Mule G."/>
            <person name="Ngan C.Y."/>
            <person name="Orejas M."/>
            <person name="Orosz E."/>
            <person name="Ouedraogo J.P."/>
            <person name="Overkamp K.M."/>
            <person name="Park H.-S."/>
            <person name="Perrone G."/>
            <person name="Piumi F."/>
            <person name="Punt P.J."/>
            <person name="Ram A.F."/>
            <person name="Ramon A."/>
            <person name="Rauscher S."/>
            <person name="Record E."/>
            <person name="Riano-Pachon D.M."/>
            <person name="Robert V."/>
            <person name="Roehrig J."/>
            <person name="Ruller R."/>
            <person name="Salamov A."/>
            <person name="Salih N.S."/>
            <person name="Samson R.A."/>
            <person name="Sandor E."/>
            <person name="Sanguinetti M."/>
            <person name="Schuetze T."/>
            <person name="Sepcic K."/>
            <person name="Shelest E."/>
            <person name="Sherlock G."/>
            <person name="Sophianopoulou V."/>
            <person name="Squina F.M."/>
            <person name="Sun H."/>
            <person name="Susca A."/>
            <person name="Todd R.B."/>
            <person name="Tsang A."/>
            <person name="Unkles S.E."/>
            <person name="van de Wiele N."/>
            <person name="van Rossen-Uffink D."/>
            <person name="Oliveira J.V."/>
            <person name="Vesth T.C."/>
            <person name="Visser J."/>
            <person name="Yu J.-H."/>
            <person name="Zhou M."/>
            <person name="Andersen M.R."/>
            <person name="Archer D.B."/>
            <person name="Baker S.E."/>
            <person name="Benoit I."/>
            <person name="Brakhage A.A."/>
            <person name="Braus G.H."/>
            <person name="Fischer R."/>
            <person name="Frisvad J.C."/>
            <person name="Goldman G.H."/>
            <person name="Houbraken J."/>
            <person name="Oakley B."/>
            <person name="Pocsi I."/>
            <person name="Scazzocchio C."/>
            <person name="Seiboth B."/>
            <person name="vanKuyk P.A."/>
            <person name="Wortman J."/>
            <person name="Dyer P.S."/>
            <person name="Grigoriev I.V."/>
        </authorList>
    </citation>
    <scope>NUCLEOTIDE SEQUENCE [LARGE SCALE GENOMIC DNA]</scope>
    <source>
        <strain evidence="3">CBS 583.65</strain>
    </source>
</reference>
<dbReference type="EMBL" id="KV878125">
    <property type="protein sequence ID" value="OJI95896.1"/>
    <property type="molecule type" value="Genomic_DNA"/>
</dbReference>
<dbReference type="InterPro" id="IPR021858">
    <property type="entry name" value="Fun_TF"/>
</dbReference>
<organism evidence="2 3">
    <name type="scientific">Aspergillus versicolor CBS 583.65</name>
    <dbReference type="NCBI Taxonomy" id="1036611"/>
    <lineage>
        <taxon>Eukaryota</taxon>
        <taxon>Fungi</taxon>
        <taxon>Dikarya</taxon>
        <taxon>Ascomycota</taxon>
        <taxon>Pezizomycotina</taxon>
        <taxon>Eurotiomycetes</taxon>
        <taxon>Eurotiomycetidae</taxon>
        <taxon>Eurotiales</taxon>
        <taxon>Aspergillaceae</taxon>
        <taxon>Aspergillus</taxon>
        <taxon>Aspergillus subgen. Nidulantes</taxon>
    </lineage>
</organism>
<dbReference type="PANTHER" id="PTHR37540:SF5">
    <property type="entry name" value="TRANSCRIPTION FACTOR DOMAIN-CONTAINING PROTEIN"/>
    <property type="match status" value="1"/>
</dbReference>
<evidence type="ECO:0000256" key="1">
    <source>
        <dbReference type="SAM" id="MobiDB-lite"/>
    </source>
</evidence>
<dbReference type="RefSeq" id="XP_040661659.1">
    <property type="nucleotide sequence ID" value="XM_040809446.1"/>
</dbReference>
<keyword evidence="3" id="KW-1185">Reference proteome</keyword>
<protein>
    <submittedName>
        <fullName evidence="2">Uncharacterized protein</fullName>
    </submittedName>
</protein>
<feature type="compositionally biased region" description="Basic and acidic residues" evidence="1">
    <location>
        <begin position="80"/>
        <end position="135"/>
    </location>
</feature>